<feature type="region of interest" description="Disordered" evidence="8">
    <location>
        <begin position="1"/>
        <end position="30"/>
    </location>
</feature>
<dbReference type="GO" id="GO:0008270">
    <property type="term" value="F:zinc ion binding"/>
    <property type="evidence" value="ECO:0007669"/>
    <property type="project" value="UniProtKB-KW"/>
</dbReference>
<dbReference type="AlphaFoldDB" id="A0A1V8TDT6"/>
<evidence type="ECO:0000259" key="9">
    <source>
        <dbReference type="PROSITE" id="PS51873"/>
    </source>
</evidence>
<dbReference type="Gene3D" id="1.20.120.1750">
    <property type="match status" value="1"/>
</dbReference>
<organism evidence="10 11">
    <name type="scientific">Cryoendolithus antarcticus</name>
    <dbReference type="NCBI Taxonomy" id="1507870"/>
    <lineage>
        <taxon>Eukaryota</taxon>
        <taxon>Fungi</taxon>
        <taxon>Dikarya</taxon>
        <taxon>Ascomycota</taxon>
        <taxon>Pezizomycotina</taxon>
        <taxon>Dothideomycetes</taxon>
        <taxon>Dothideomycetidae</taxon>
        <taxon>Cladosporiales</taxon>
        <taxon>Cladosporiaceae</taxon>
        <taxon>Cryoendolithus</taxon>
    </lineage>
</organism>
<dbReference type="GO" id="GO:0000151">
    <property type="term" value="C:ubiquitin ligase complex"/>
    <property type="evidence" value="ECO:0007669"/>
    <property type="project" value="TreeGrafter"/>
</dbReference>
<evidence type="ECO:0000256" key="2">
    <source>
        <dbReference type="ARBA" id="ARBA00022679"/>
    </source>
</evidence>
<dbReference type="GO" id="GO:0043130">
    <property type="term" value="F:ubiquitin binding"/>
    <property type="evidence" value="ECO:0007669"/>
    <property type="project" value="TreeGrafter"/>
</dbReference>
<evidence type="ECO:0000256" key="3">
    <source>
        <dbReference type="ARBA" id="ARBA00022723"/>
    </source>
</evidence>
<sequence>MSSSTRVKPTLKRKASEASYSTNSQPRKRSLASRKECIVCTEDRYQDQFPAPLQKKGHSHSMDVCLDKATAALLAKDEEFFSCTSADCHFGGLISKNDGNIFRCEACETRSCVECQTSFHEGKTCKDYQASTRQGEEDKKSVAKVKKMSKPCPGCKTNFQKYTGCNHITCPICKAQWCWLCFAPYTGKQGINRIGNGAHTARCMYHPARLPDYEGGYETEPGTEAELSDAD</sequence>
<dbReference type="GO" id="GO:0043161">
    <property type="term" value="P:proteasome-mediated ubiquitin-dependent protein catabolic process"/>
    <property type="evidence" value="ECO:0007669"/>
    <property type="project" value="TreeGrafter"/>
</dbReference>
<dbReference type="PANTHER" id="PTHR22770">
    <property type="entry name" value="UBIQUITIN CONJUGATING ENZYME 7 INTERACTING PROTEIN-RELATED"/>
    <property type="match status" value="1"/>
</dbReference>
<evidence type="ECO:0000313" key="10">
    <source>
        <dbReference type="EMBL" id="OQO09372.1"/>
    </source>
</evidence>
<name>A0A1V8TDT6_9PEZI</name>
<comment type="caution">
    <text evidence="10">The sequence shown here is derived from an EMBL/GenBank/DDBJ whole genome shotgun (WGS) entry which is preliminary data.</text>
</comment>
<reference evidence="11" key="1">
    <citation type="submission" date="2017-03" db="EMBL/GenBank/DDBJ databases">
        <title>Genomes of endolithic fungi from Antarctica.</title>
        <authorList>
            <person name="Coleine C."/>
            <person name="Masonjones S."/>
            <person name="Stajich J.E."/>
        </authorList>
    </citation>
    <scope>NUCLEOTIDE SEQUENCE [LARGE SCALE GENOMIC DNA]</scope>
    <source>
        <strain evidence="11">CCFEE 5527</strain>
    </source>
</reference>
<dbReference type="PANTHER" id="PTHR22770:SF13">
    <property type="entry name" value="RING-TYPE DOMAIN-CONTAINING PROTEIN"/>
    <property type="match status" value="1"/>
</dbReference>
<dbReference type="GO" id="GO:0004842">
    <property type="term" value="F:ubiquitin-protein transferase activity"/>
    <property type="evidence" value="ECO:0007669"/>
    <property type="project" value="TreeGrafter"/>
</dbReference>
<dbReference type="STRING" id="1507870.A0A1V8TDT6"/>
<dbReference type="EMBL" id="NAJO01000010">
    <property type="protein sequence ID" value="OQO09372.1"/>
    <property type="molecule type" value="Genomic_DNA"/>
</dbReference>
<keyword evidence="2" id="KW-0808">Transferase</keyword>
<keyword evidence="11" id="KW-1185">Reference proteome</keyword>
<dbReference type="CDD" id="cd20335">
    <property type="entry name" value="BRcat_RBR"/>
    <property type="match status" value="1"/>
</dbReference>
<evidence type="ECO:0000256" key="4">
    <source>
        <dbReference type="ARBA" id="ARBA00022737"/>
    </source>
</evidence>
<dbReference type="InterPro" id="IPR044066">
    <property type="entry name" value="TRIAD_supradom"/>
</dbReference>
<dbReference type="GO" id="GO:0097039">
    <property type="term" value="P:protein linear polyubiquitination"/>
    <property type="evidence" value="ECO:0007669"/>
    <property type="project" value="TreeGrafter"/>
</dbReference>
<keyword evidence="4" id="KW-0677">Repeat</keyword>
<feature type="domain" description="RING-type" evidence="9">
    <location>
        <begin position="1"/>
        <end position="203"/>
    </location>
</feature>
<evidence type="ECO:0000256" key="5">
    <source>
        <dbReference type="ARBA" id="ARBA00022771"/>
    </source>
</evidence>
<evidence type="ECO:0000313" key="11">
    <source>
        <dbReference type="Proteomes" id="UP000192596"/>
    </source>
</evidence>
<proteinExistence type="predicted"/>
<gene>
    <name evidence="10" type="ORF">B0A48_04770</name>
</gene>
<keyword evidence="7" id="KW-0862">Zinc</keyword>
<dbReference type="SUPFAM" id="SSF57850">
    <property type="entry name" value="RING/U-box"/>
    <property type="match status" value="2"/>
</dbReference>
<protein>
    <recommendedName>
        <fullName evidence="9">RING-type domain-containing protein</fullName>
    </recommendedName>
</protein>
<dbReference type="Proteomes" id="UP000192596">
    <property type="component" value="Unassembled WGS sequence"/>
</dbReference>
<dbReference type="InterPro" id="IPR051628">
    <property type="entry name" value="LUBAC_E3_Ligases"/>
</dbReference>
<evidence type="ECO:0000256" key="8">
    <source>
        <dbReference type="SAM" id="MobiDB-lite"/>
    </source>
</evidence>
<evidence type="ECO:0000256" key="7">
    <source>
        <dbReference type="ARBA" id="ARBA00022833"/>
    </source>
</evidence>
<keyword evidence="5" id="KW-0863">Zinc-finger</keyword>
<dbReference type="Pfam" id="PF22191">
    <property type="entry name" value="IBR_1"/>
    <property type="match status" value="1"/>
</dbReference>
<dbReference type="OrthoDB" id="1431934at2759"/>
<evidence type="ECO:0000256" key="6">
    <source>
        <dbReference type="ARBA" id="ARBA00022786"/>
    </source>
</evidence>
<dbReference type="PROSITE" id="PS51873">
    <property type="entry name" value="TRIAD"/>
    <property type="match status" value="1"/>
</dbReference>
<dbReference type="InParanoid" id="A0A1V8TDT6"/>
<evidence type="ECO:0000256" key="1">
    <source>
        <dbReference type="ARBA" id="ARBA00004906"/>
    </source>
</evidence>
<keyword evidence="3" id="KW-0479">Metal-binding</keyword>
<accession>A0A1V8TDT6</accession>
<comment type="pathway">
    <text evidence="1">Protein modification; protein ubiquitination.</text>
</comment>
<keyword evidence="6" id="KW-0833">Ubl conjugation pathway</keyword>
<dbReference type="SMART" id="SM00647">
    <property type="entry name" value="IBR"/>
    <property type="match status" value="2"/>
</dbReference>
<dbReference type="InterPro" id="IPR002867">
    <property type="entry name" value="IBR_dom"/>
</dbReference>
<dbReference type="Pfam" id="PF01485">
    <property type="entry name" value="IBR"/>
    <property type="match status" value="1"/>
</dbReference>